<dbReference type="InterPro" id="IPR030678">
    <property type="entry name" value="Peptide/Ni-bd"/>
</dbReference>
<dbReference type="GO" id="GO:0043190">
    <property type="term" value="C:ATP-binding cassette (ABC) transporter complex"/>
    <property type="evidence" value="ECO:0007669"/>
    <property type="project" value="InterPro"/>
</dbReference>
<dbReference type="Gene3D" id="3.90.76.10">
    <property type="entry name" value="Dipeptide-binding Protein, Domain 1"/>
    <property type="match status" value="1"/>
</dbReference>
<keyword evidence="5" id="KW-0571">Peptide transport</keyword>
<evidence type="ECO:0000256" key="2">
    <source>
        <dbReference type="ARBA" id="ARBA00005695"/>
    </source>
</evidence>
<dbReference type="KEGG" id="uth:DKZ56_13020"/>
<protein>
    <submittedName>
        <fullName evidence="8">Peptide ABC transporter substrate-binding protein</fullName>
    </submittedName>
</protein>
<dbReference type="AlphaFoldDB" id="A0A4P6UX47"/>
<evidence type="ECO:0000313" key="8">
    <source>
        <dbReference type="EMBL" id="QBK26688.1"/>
    </source>
</evidence>
<sequence length="543" mass="61525">MKKKFWLLLAALFTLTLVLSACSGSKEENKNEGEGKETSRSKELNLVITSEPPSLHPGLATDSTSSAILNNVFEGLTTRQGDEIVNAAAEDISISDDQITYTIKLRDAKWSNGDPVTAYDFEYAWKWVLNPENASEYASMLYPIKNAEAYNKGKAKVEDVGIKVEDDKTLVVTLEQPTPYFLEMLAFKTYFPVNKNVAEKNPKWYTEAGEDYVTNGPFLLDSWNHNKDITLKKNPDYWDAANVALEKVNITMVESEQTAATMFDNGEIDFLGSPFQTVALDAIDQYKSEGILKIKDYAAIYVYKFNTTDEILKNKNIRRALALAIDRQSLIDNITKGEQKPALGMVPVAIKGFEEDRGYFKDNDVEEAKKALEQGMKELGISKPEDINITISFNTSEAHAAIAQFIQENWRKNLGINATLDNSEWQVYLDKLSNLDYQVGRLGWIADYNDAYTFLEQYDSAQNGNNDTGWENPEYTRLLRESNKETDPEKRLELLKQAEAIIIEEMPVAPIYYYTNLSVAKDYVKNMETDILGNIYLKYVDVE</sequence>
<dbReference type="FunFam" id="3.90.76.10:FF:000001">
    <property type="entry name" value="Oligopeptide ABC transporter substrate-binding protein"/>
    <property type="match status" value="1"/>
</dbReference>
<dbReference type="PIRSF" id="PIRSF002741">
    <property type="entry name" value="MppA"/>
    <property type="match status" value="1"/>
</dbReference>
<reference evidence="8 9" key="1">
    <citation type="submission" date="2019-02" db="EMBL/GenBank/DDBJ databases">
        <title>Ureibacillus thermophilus.</title>
        <authorList>
            <person name="Sunny J.S."/>
            <person name="Natarajan A."/>
            <person name="Saleena L.M."/>
        </authorList>
    </citation>
    <scope>NUCLEOTIDE SEQUENCE [LARGE SCALE GENOMIC DNA]</scope>
    <source>
        <strain evidence="8 9">LM102</strain>
    </source>
</reference>
<dbReference type="PROSITE" id="PS51257">
    <property type="entry name" value="PROKAR_LIPOPROTEIN"/>
    <property type="match status" value="1"/>
</dbReference>
<dbReference type="Pfam" id="PF00496">
    <property type="entry name" value="SBP_bac_5"/>
    <property type="match status" value="1"/>
</dbReference>
<dbReference type="CDD" id="cd08504">
    <property type="entry name" value="PBP2_OppA"/>
    <property type="match status" value="1"/>
</dbReference>
<dbReference type="PANTHER" id="PTHR30290">
    <property type="entry name" value="PERIPLASMIC BINDING COMPONENT OF ABC TRANSPORTER"/>
    <property type="match status" value="1"/>
</dbReference>
<dbReference type="SUPFAM" id="SSF53850">
    <property type="entry name" value="Periplasmic binding protein-like II"/>
    <property type="match status" value="1"/>
</dbReference>
<accession>A0A4P6UX47</accession>
<evidence type="ECO:0000256" key="5">
    <source>
        <dbReference type="ARBA" id="ARBA00022856"/>
    </source>
</evidence>
<evidence type="ECO:0000256" key="6">
    <source>
        <dbReference type="SAM" id="SignalP"/>
    </source>
</evidence>
<evidence type="ECO:0000259" key="7">
    <source>
        <dbReference type="Pfam" id="PF00496"/>
    </source>
</evidence>
<keyword evidence="4 6" id="KW-0732">Signal</keyword>
<feature type="chain" id="PRO_5038459261" evidence="6">
    <location>
        <begin position="22"/>
        <end position="543"/>
    </location>
</feature>
<proteinExistence type="inferred from homology"/>
<dbReference type="Gene3D" id="3.10.105.10">
    <property type="entry name" value="Dipeptide-binding Protein, Domain 3"/>
    <property type="match status" value="1"/>
</dbReference>
<dbReference type="GO" id="GO:0030288">
    <property type="term" value="C:outer membrane-bounded periplasmic space"/>
    <property type="evidence" value="ECO:0007669"/>
    <property type="project" value="UniProtKB-ARBA"/>
</dbReference>
<dbReference type="Proteomes" id="UP000291151">
    <property type="component" value="Chromosome"/>
</dbReference>
<keyword evidence="9" id="KW-1185">Reference proteome</keyword>
<evidence type="ECO:0000256" key="1">
    <source>
        <dbReference type="ARBA" id="ARBA00004196"/>
    </source>
</evidence>
<feature type="signal peptide" evidence="6">
    <location>
        <begin position="1"/>
        <end position="21"/>
    </location>
</feature>
<keyword evidence="3" id="KW-0813">Transport</keyword>
<gene>
    <name evidence="8" type="ORF">DKZ56_13020</name>
</gene>
<feature type="domain" description="Solute-binding protein family 5" evidence="7">
    <location>
        <begin position="83"/>
        <end position="465"/>
    </location>
</feature>
<keyword evidence="5" id="KW-0653">Protein transport</keyword>
<dbReference type="FunFam" id="3.10.105.10:FF:000001">
    <property type="entry name" value="Oligopeptide ABC transporter, oligopeptide-binding protein"/>
    <property type="match status" value="1"/>
</dbReference>
<dbReference type="GO" id="GO:1904680">
    <property type="term" value="F:peptide transmembrane transporter activity"/>
    <property type="evidence" value="ECO:0007669"/>
    <property type="project" value="TreeGrafter"/>
</dbReference>
<evidence type="ECO:0000256" key="4">
    <source>
        <dbReference type="ARBA" id="ARBA00022729"/>
    </source>
</evidence>
<comment type="similarity">
    <text evidence="2">Belongs to the bacterial solute-binding protein 5 family.</text>
</comment>
<evidence type="ECO:0000256" key="3">
    <source>
        <dbReference type="ARBA" id="ARBA00022448"/>
    </source>
</evidence>
<dbReference type="Gene3D" id="3.40.190.10">
    <property type="entry name" value="Periplasmic binding protein-like II"/>
    <property type="match status" value="1"/>
</dbReference>
<dbReference type="InterPro" id="IPR039424">
    <property type="entry name" value="SBP_5"/>
</dbReference>
<dbReference type="EMBL" id="CP036528">
    <property type="protein sequence ID" value="QBK26688.1"/>
    <property type="molecule type" value="Genomic_DNA"/>
</dbReference>
<dbReference type="PANTHER" id="PTHR30290:SF79">
    <property type="entry name" value="DIPEPTIDE-BINDING PROTEIN DPPE"/>
    <property type="match status" value="1"/>
</dbReference>
<comment type="subcellular location">
    <subcellularLocation>
        <location evidence="1">Cell envelope</location>
    </subcellularLocation>
</comment>
<evidence type="ECO:0000313" key="9">
    <source>
        <dbReference type="Proteomes" id="UP000291151"/>
    </source>
</evidence>
<dbReference type="RefSeq" id="WP_208650377.1">
    <property type="nucleotide sequence ID" value="NZ_CP036528.1"/>
</dbReference>
<dbReference type="GO" id="GO:0015833">
    <property type="term" value="P:peptide transport"/>
    <property type="evidence" value="ECO:0007669"/>
    <property type="project" value="UniProtKB-KW"/>
</dbReference>
<dbReference type="InterPro" id="IPR000914">
    <property type="entry name" value="SBP_5_dom"/>
</dbReference>
<organism evidence="8 9">
    <name type="scientific">Ureibacillus thermophilus</name>
    <dbReference type="NCBI Taxonomy" id="367743"/>
    <lineage>
        <taxon>Bacteria</taxon>
        <taxon>Bacillati</taxon>
        <taxon>Bacillota</taxon>
        <taxon>Bacilli</taxon>
        <taxon>Bacillales</taxon>
        <taxon>Caryophanaceae</taxon>
        <taxon>Ureibacillus</taxon>
    </lineage>
</organism>
<name>A0A4P6UX47_9BACL</name>